<dbReference type="EMBL" id="JBHULC010000008">
    <property type="protein sequence ID" value="MFD2521081.1"/>
    <property type="molecule type" value="Genomic_DNA"/>
</dbReference>
<dbReference type="InterPro" id="IPR001258">
    <property type="entry name" value="NHL_repeat"/>
</dbReference>
<evidence type="ECO:0000313" key="3">
    <source>
        <dbReference type="EMBL" id="MFD2521081.1"/>
    </source>
</evidence>
<sequence>MYVTGDTSKAELFDPGFLLLDKKGNLVFSDNRNHRIIRVSNNVVEYLAGNGKIDPCGQNIGGRAWEGHKDGKAATALFSFPKGIAYDSKGNLYITDNKNHCIGKLTPDGNVSNFTYFDRSKAYINTY</sequence>
<proteinExistence type="predicted"/>
<feature type="repeat" description="NHL" evidence="2">
    <location>
        <begin position="78"/>
        <end position="108"/>
    </location>
</feature>
<evidence type="ECO:0008006" key="5">
    <source>
        <dbReference type="Google" id="ProtNLM"/>
    </source>
</evidence>
<dbReference type="InterPro" id="IPR011042">
    <property type="entry name" value="6-blade_b-propeller_TolB-like"/>
</dbReference>
<dbReference type="PANTHER" id="PTHR13833:SF71">
    <property type="entry name" value="NHL DOMAIN-CONTAINING PROTEIN"/>
    <property type="match status" value="1"/>
</dbReference>
<dbReference type="PROSITE" id="PS51125">
    <property type="entry name" value="NHL"/>
    <property type="match status" value="1"/>
</dbReference>
<keyword evidence="1" id="KW-0677">Repeat</keyword>
<evidence type="ECO:0000256" key="1">
    <source>
        <dbReference type="ARBA" id="ARBA00022737"/>
    </source>
</evidence>
<name>A0ABW5J4Y3_9BACT</name>
<evidence type="ECO:0000313" key="4">
    <source>
        <dbReference type="Proteomes" id="UP001597510"/>
    </source>
</evidence>
<dbReference type="Gene3D" id="2.120.10.30">
    <property type="entry name" value="TolB, C-terminal domain"/>
    <property type="match status" value="1"/>
</dbReference>
<protein>
    <recommendedName>
        <fullName evidence="5">NHL repeat-containing protein</fullName>
    </recommendedName>
</protein>
<accession>A0ABW5J4Y3</accession>
<dbReference type="Proteomes" id="UP001597510">
    <property type="component" value="Unassembled WGS sequence"/>
</dbReference>
<comment type="caution">
    <text evidence="3">The sequence shown here is derived from an EMBL/GenBank/DDBJ whole genome shotgun (WGS) entry which is preliminary data.</text>
</comment>
<organism evidence="3 4">
    <name type="scientific">Emticicia soli</name>
    <dbReference type="NCBI Taxonomy" id="2027878"/>
    <lineage>
        <taxon>Bacteria</taxon>
        <taxon>Pseudomonadati</taxon>
        <taxon>Bacteroidota</taxon>
        <taxon>Cytophagia</taxon>
        <taxon>Cytophagales</taxon>
        <taxon>Leadbetterellaceae</taxon>
        <taxon>Emticicia</taxon>
    </lineage>
</organism>
<dbReference type="SUPFAM" id="SSF63829">
    <property type="entry name" value="Calcium-dependent phosphotriesterase"/>
    <property type="match status" value="1"/>
</dbReference>
<keyword evidence="4" id="KW-1185">Reference proteome</keyword>
<reference evidence="4" key="1">
    <citation type="journal article" date="2019" name="Int. J. Syst. Evol. Microbiol.">
        <title>The Global Catalogue of Microorganisms (GCM) 10K type strain sequencing project: providing services to taxonomists for standard genome sequencing and annotation.</title>
        <authorList>
            <consortium name="The Broad Institute Genomics Platform"/>
            <consortium name="The Broad Institute Genome Sequencing Center for Infectious Disease"/>
            <person name="Wu L."/>
            <person name="Ma J."/>
        </authorList>
    </citation>
    <scope>NUCLEOTIDE SEQUENCE [LARGE SCALE GENOMIC DNA]</scope>
    <source>
        <strain evidence="4">KCTC 52344</strain>
    </source>
</reference>
<dbReference type="RefSeq" id="WP_340234846.1">
    <property type="nucleotide sequence ID" value="NZ_JBBEWC010000003.1"/>
</dbReference>
<dbReference type="PANTHER" id="PTHR13833">
    <property type="match status" value="1"/>
</dbReference>
<dbReference type="Pfam" id="PF01436">
    <property type="entry name" value="NHL"/>
    <property type="match status" value="1"/>
</dbReference>
<evidence type="ECO:0000256" key="2">
    <source>
        <dbReference type="PROSITE-ProRule" id="PRU00504"/>
    </source>
</evidence>
<gene>
    <name evidence="3" type="ORF">ACFSR2_09315</name>
</gene>